<protein>
    <submittedName>
        <fullName evidence="2">Uncharacterized protein</fullName>
    </submittedName>
</protein>
<dbReference type="EMBL" id="OU342829">
    <property type="protein sequence ID" value="CAG7579951.1"/>
    <property type="molecule type" value="Genomic_DNA"/>
</dbReference>
<keyword evidence="1" id="KW-0472">Membrane</keyword>
<sequence length="89" mass="10516">MEELTFFEHFDLIVSLLKFPLYIFTFIYMGITLKSKDELIKSKKLKNMIIISFTLSFLDLITLNGFGCSIWIFNAGLWLDSYYRIKSLI</sequence>
<keyword evidence="1" id="KW-1133">Transmembrane helix</keyword>
<organism evidence="2">
    <name type="scientific">uncultured marine phage</name>
    <dbReference type="NCBI Taxonomy" id="707152"/>
    <lineage>
        <taxon>Viruses</taxon>
        <taxon>environmental samples</taxon>
    </lineage>
</organism>
<evidence type="ECO:0000256" key="1">
    <source>
        <dbReference type="SAM" id="Phobius"/>
    </source>
</evidence>
<keyword evidence="1" id="KW-0812">Transmembrane</keyword>
<accession>A0A8D9CDN7</accession>
<feature type="transmembrane region" description="Helical" evidence="1">
    <location>
        <begin position="12"/>
        <end position="33"/>
    </location>
</feature>
<feature type="transmembrane region" description="Helical" evidence="1">
    <location>
        <begin position="45"/>
        <end position="73"/>
    </location>
</feature>
<proteinExistence type="predicted"/>
<evidence type="ECO:0000313" key="2">
    <source>
        <dbReference type="EMBL" id="CAG7579951.1"/>
    </source>
</evidence>
<gene>
    <name evidence="2" type="ORF">SLAVMIC_00175</name>
</gene>
<reference evidence="2" key="1">
    <citation type="submission" date="2021-06" db="EMBL/GenBank/DDBJ databases">
        <authorList>
            <person name="Gannon L."/>
            <person name="Redgwell R T."/>
            <person name="Michniewski S."/>
            <person name="Harrison D C."/>
            <person name="Millard A."/>
        </authorList>
    </citation>
    <scope>NUCLEOTIDE SEQUENCE</scope>
</reference>
<name>A0A8D9CDN7_9VIRU</name>